<accession>A0A934ISQ7</accession>
<keyword evidence="2" id="KW-1185">Reference proteome</keyword>
<sequence>MTILSALAAATLPDAPPEGYAEGKVSILVSLEPDGRVANVADLRIPRGKKLTPTTMMVPAPVKRTSGIAPNFLWDKTAYALGVTAGAGKRTAEEHAAFVARHEEWLAGTNDEGLVAFLAFLRDWSPERFSTPEWPVEAIDDNVVFCLESERRAGVRLHDRPAARALWARLGAKDPASDIVCLVTGERGPLAELHPSIKGVWGGQTAGGSIVSFNQDAFTSYGHEQGANAPVSQAAALAYTGVLNRFLAPGSGHRVQIGDASTVFWAEAADAAVAETAAGVFSQAFGNTIDSEIEAARVGAVLEAIHRGRPLVEAAPDLAEGVRFYVLGLAPNAARISIRFWLEDDFATLMHHYGRFAEDIRIEPAPRDGVPPLWRYLLELAPQGKRENVPPNLAGEVMRAILTGARYPQSLLAATLMRIRADRRVGPLRAGLVKALLARNHSGRPPVARDVDNPSAAYQLGRLFAVMEAAQYAALGRVNAPIGDRYYAAASSTPARVFAALMRGLKTHVSDARKRGRGGWIEPRVEEIVSKLEPDLPKTLCLEDQGRFALGYYHEKSYRPPETVVEDKTPAEGDAE</sequence>
<evidence type="ECO:0000313" key="2">
    <source>
        <dbReference type="Proteomes" id="UP000609531"/>
    </source>
</evidence>
<name>A0A934ISQ7_9HYPH</name>
<evidence type="ECO:0000313" key="1">
    <source>
        <dbReference type="EMBL" id="MBJ3777938.1"/>
    </source>
</evidence>
<dbReference type="Proteomes" id="UP000609531">
    <property type="component" value="Unassembled WGS sequence"/>
</dbReference>
<dbReference type="InterPro" id="IPR010144">
    <property type="entry name" value="CRISPR-assoc_prot_Csd1-typ"/>
</dbReference>
<dbReference type="RefSeq" id="WP_198883839.1">
    <property type="nucleotide sequence ID" value="NZ_JAEKJA010000021.1"/>
</dbReference>
<proteinExistence type="predicted"/>
<comment type="caution">
    <text evidence="1">The sequence shown here is derived from an EMBL/GenBank/DDBJ whole genome shotgun (WGS) entry which is preliminary data.</text>
</comment>
<dbReference type="CDD" id="cd09757">
    <property type="entry name" value="Cas8c_I-C"/>
    <property type="match status" value="1"/>
</dbReference>
<dbReference type="AlphaFoldDB" id="A0A934ISQ7"/>
<reference evidence="1" key="1">
    <citation type="submission" date="2020-12" db="EMBL/GenBank/DDBJ databases">
        <title>Bacterial taxonomy.</title>
        <authorList>
            <person name="Pan X."/>
        </authorList>
    </citation>
    <scope>NUCLEOTIDE SEQUENCE</scope>
    <source>
        <strain evidence="1">B2012</strain>
    </source>
</reference>
<dbReference type="EMBL" id="JAEKJA010000021">
    <property type="protein sequence ID" value="MBJ3777938.1"/>
    <property type="molecule type" value="Genomic_DNA"/>
</dbReference>
<organism evidence="1 2">
    <name type="scientific">Acuticoccus mangrovi</name>
    <dbReference type="NCBI Taxonomy" id="2796142"/>
    <lineage>
        <taxon>Bacteria</taxon>
        <taxon>Pseudomonadati</taxon>
        <taxon>Pseudomonadota</taxon>
        <taxon>Alphaproteobacteria</taxon>
        <taxon>Hyphomicrobiales</taxon>
        <taxon>Amorphaceae</taxon>
        <taxon>Acuticoccus</taxon>
    </lineage>
</organism>
<dbReference type="Pfam" id="PF09709">
    <property type="entry name" value="Cas_Csd1"/>
    <property type="match status" value="1"/>
</dbReference>
<dbReference type="NCBIfam" id="TIGR01863">
    <property type="entry name" value="cas_Csd1"/>
    <property type="match status" value="1"/>
</dbReference>
<gene>
    <name evidence="1" type="primary">cas8c</name>
    <name evidence="1" type="ORF">JCR33_19715</name>
</gene>
<protein>
    <submittedName>
        <fullName evidence="1">Type I-C CRISPR-associated protein Cas8c/Csd1</fullName>
    </submittedName>
</protein>